<evidence type="ECO:0000313" key="3">
    <source>
        <dbReference type="EMBL" id="MBT0651695.1"/>
    </source>
</evidence>
<organism evidence="3 4">
    <name type="scientific">Geomobilimonas luticola</name>
    <dbReference type="NCBI Taxonomy" id="1114878"/>
    <lineage>
        <taxon>Bacteria</taxon>
        <taxon>Pseudomonadati</taxon>
        <taxon>Thermodesulfobacteriota</taxon>
        <taxon>Desulfuromonadia</taxon>
        <taxon>Geobacterales</taxon>
        <taxon>Geobacteraceae</taxon>
        <taxon>Geomobilimonas</taxon>
    </lineage>
</organism>
<dbReference type="PROSITE" id="PS50853">
    <property type="entry name" value="FN3"/>
    <property type="match status" value="1"/>
</dbReference>
<evidence type="ECO:0000259" key="2">
    <source>
        <dbReference type="PROSITE" id="PS50853"/>
    </source>
</evidence>
<keyword evidence="4" id="KW-1185">Reference proteome</keyword>
<dbReference type="PROSITE" id="PS51257">
    <property type="entry name" value="PROKAR_LIPOPROTEIN"/>
    <property type="match status" value="1"/>
</dbReference>
<dbReference type="Proteomes" id="UP000756860">
    <property type="component" value="Unassembled WGS sequence"/>
</dbReference>
<dbReference type="RefSeq" id="WP_214173697.1">
    <property type="nucleotide sequence ID" value="NZ_JAHCVK010000001.1"/>
</dbReference>
<evidence type="ECO:0000256" key="1">
    <source>
        <dbReference type="SAM" id="MobiDB-lite"/>
    </source>
</evidence>
<dbReference type="InterPro" id="IPR036116">
    <property type="entry name" value="FN3_sf"/>
</dbReference>
<evidence type="ECO:0000313" key="4">
    <source>
        <dbReference type="Proteomes" id="UP000756860"/>
    </source>
</evidence>
<reference evidence="3 4" key="1">
    <citation type="submission" date="2021-05" db="EMBL/GenBank/DDBJ databases">
        <title>The draft genome of Geobacter luticola JCM 17780.</title>
        <authorList>
            <person name="Xu Z."/>
            <person name="Masuda Y."/>
            <person name="Itoh H."/>
            <person name="Senoo K."/>
        </authorList>
    </citation>
    <scope>NUCLEOTIDE SEQUENCE [LARGE SCALE GENOMIC DNA]</scope>
    <source>
        <strain evidence="3 4">JCM 17780</strain>
    </source>
</reference>
<name>A0ABS5S964_9BACT</name>
<dbReference type="Gene3D" id="2.60.40.10">
    <property type="entry name" value="Immunoglobulins"/>
    <property type="match status" value="2"/>
</dbReference>
<dbReference type="SMART" id="SM00060">
    <property type="entry name" value="FN3"/>
    <property type="match status" value="2"/>
</dbReference>
<sequence length="249" mass="26884">MGRLFVMIVLMSLLAACGRKGGLVPPDSLVPAAVADLRAEQKGEQFYVTWSAPSRDAGGKPLKDLAGFRLFRREVLPPDEDCESCPTAYGLLQQVDLEFPKGVQLYNNLYIFTDTGLKDGTTYQYKLVAYNKEGAESAPSRARSKKVASPAAPRLTATSTPTGVTLEWQPASGAGTDRAGFNVYRRRGSDIATLALLTPQPVKGNRYEDLHADFGVTYTYMVREVASSDGQLVEGAISNEVTGAQALPE</sequence>
<accession>A0ABS5S964</accession>
<proteinExistence type="predicted"/>
<dbReference type="SUPFAM" id="SSF49265">
    <property type="entry name" value="Fibronectin type III"/>
    <property type="match status" value="1"/>
</dbReference>
<gene>
    <name evidence="3" type="ORF">KI810_01380</name>
</gene>
<dbReference type="EMBL" id="JAHCVK010000001">
    <property type="protein sequence ID" value="MBT0651695.1"/>
    <property type="molecule type" value="Genomic_DNA"/>
</dbReference>
<protein>
    <submittedName>
        <fullName evidence="3">Fibronectin type III domain-containing protein</fullName>
    </submittedName>
</protein>
<dbReference type="InterPro" id="IPR003961">
    <property type="entry name" value="FN3_dom"/>
</dbReference>
<dbReference type="InterPro" id="IPR013783">
    <property type="entry name" value="Ig-like_fold"/>
</dbReference>
<feature type="domain" description="Fibronectin type-III" evidence="2">
    <location>
        <begin position="149"/>
        <end position="249"/>
    </location>
</feature>
<feature type="region of interest" description="Disordered" evidence="1">
    <location>
        <begin position="138"/>
        <end position="171"/>
    </location>
</feature>
<dbReference type="CDD" id="cd00063">
    <property type="entry name" value="FN3"/>
    <property type="match status" value="2"/>
</dbReference>
<comment type="caution">
    <text evidence="3">The sequence shown here is derived from an EMBL/GenBank/DDBJ whole genome shotgun (WGS) entry which is preliminary data.</text>
</comment>